<dbReference type="HAMAP" id="MF_01148">
    <property type="entry name" value="Lnt"/>
    <property type="match status" value="1"/>
</dbReference>
<dbReference type="UniPathway" id="UPA00666"/>
<comment type="subcellular location">
    <subcellularLocation>
        <location evidence="1 9">Cell membrane</location>
        <topology evidence="1 9">Multi-pass membrane protein</topology>
    </subcellularLocation>
</comment>
<evidence type="ECO:0000256" key="7">
    <source>
        <dbReference type="ARBA" id="ARBA00023136"/>
    </source>
</evidence>
<keyword evidence="6 9" id="KW-1133">Transmembrane helix</keyword>
<gene>
    <name evidence="9" type="primary">lnt</name>
    <name evidence="11" type="ORF">GGQ68_004324</name>
</gene>
<feature type="domain" description="CN hydrolase" evidence="10">
    <location>
        <begin position="230"/>
        <end position="472"/>
    </location>
</feature>
<keyword evidence="7 9" id="KW-0472">Membrane</keyword>
<comment type="similarity">
    <text evidence="2 9">Belongs to the CN hydrolase family. Apolipoprotein N-acyltransferase subfamily.</text>
</comment>
<evidence type="ECO:0000313" key="11">
    <source>
        <dbReference type="EMBL" id="MBB3987970.1"/>
    </source>
</evidence>
<dbReference type="Proteomes" id="UP000541426">
    <property type="component" value="Unassembled WGS sequence"/>
</dbReference>
<reference evidence="11 12" key="1">
    <citation type="submission" date="2020-08" db="EMBL/GenBank/DDBJ databases">
        <title>Genomic Encyclopedia of Type Strains, Phase IV (KMG-IV): sequencing the most valuable type-strain genomes for metagenomic binning, comparative biology and taxonomic classification.</title>
        <authorList>
            <person name="Goeker M."/>
        </authorList>
    </citation>
    <scope>NUCLEOTIDE SEQUENCE [LARGE SCALE GENOMIC DNA]</scope>
    <source>
        <strain evidence="11 12">DSM 102235</strain>
    </source>
</reference>
<keyword evidence="11" id="KW-0449">Lipoprotein</keyword>
<evidence type="ECO:0000256" key="8">
    <source>
        <dbReference type="ARBA" id="ARBA00023315"/>
    </source>
</evidence>
<keyword evidence="12" id="KW-1185">Reference proteome</keyword>
<evidence type="ECO:0000256" key="3">
    <source>
        <dbReference type="ARBA" id="ARBA00022475"/>
    </source>
</evidence>
<feature type="transmembrane region" description="Helical" evidence="9">
    <location>
        <begin position="90"/>
        <end position="115"/>
    </location>
</feature>
<dbReference type="CDD" id="cd07571">
    <property type="entry name" value="ALP_N-acyl_transferase"/>
    <property type="match status" value="1"/>
</dbReference>
<accession>A0A7W6DRN4</accession>
<dbReference type="RefSeq" id="WP_183969435.1">
    <property type="nucleotide sequence ID" value="NZ_BAABBZ010000055.1"/>
</dbReference>
<keyword evidence="5 9" id="KW-0812">Transmembrane</keyword>
<evidence type="ECO:0000256" key="4">
    <source>
        <dbReference type="ARBA" id="ARBA00022679"/>
    </source>
</evidence>
<sequence length="518" mass="55909">MPEPRLFALPRWARLPLALGAGVAMGSAAAPWDMWYLAFVGLVGAFWLFQVAPRGVQAAGTGWMVGLGYFGFSMGWIVEPFMVDAAETGWMAPFGLFGLAGGLALFWALAFWGAAQVPRRGVAALVLAWTAAELARGYVLTGFPWGLVGYMWLPVSPVQWVSVVGPYGLTFFTFSAAALLGVAIPCRVIGAPRALPAILGATVLLVLFGGGAALTPPLQDLDGRPIVRLLQPNAPQHLKWRRDMVPVYYQRQMDFTAARPEGAPAPDLIVWPETALPMLLHQAGDALGTLSQLAGDAQVVVGLQREDEGRWYNTLALMGPGGQLKHVYDKHHLVPFGEYMPAKALFSRLNIAGLAARAEGGYTSGSGPELLDLGALGRALPLICYEAVFPQDVRDAPARPEMLLQITNDAWFGDYSGPYQHLAQARIRAIEQGLPMLRAANTGVSAVIDGAGRILEELPLNEAGYLDARLPPPMRVTAYSRHGDLPVLVMLFLLTGLLLRALRRERAEKSVDRDSSRA</sequence>
<evidence type="ECO:0000256" key="6">
    <source>
        <dbReference type="ARBA" id="ARBA00022989"/>
    </source>
</evidence>
<dbReference type="PANTHER" id="PTHR38686">
    <property type="entry name" value="APOLIPOPROTEIN N-ACYLTRANSFERASE"/>
    <property type="match status" value="1"/>
</dbReference>
<proteinExistence type="inferred from homology"/>
<feature type="transmembrane region" description="Helical" evidence="9">
    <location>
        <begin position="59"/>
        <end position="78"/>
    </location>
</feature>
<dbReference type="PANTHER" id="PTHR38686:SF1">
    <property type="entry name" value="APOLIPOPROTEIN N-ACYLTRANSFERASE"/>
    <property type="match status" value="1"/>
</dbReference>
<dbReference type="AlphaFoldDB" id="A0A7W6DRN4"/>
<evidence type="ECO:0000256" key="2">
    <source>
        <dbReference type="ARBA" id="ARBA00010065"/>
    </source>
</evidence>
<dbReference type="NCBIfam" id="TIGR00546">
    <property type="entry name" value="lnt"/>
    <property type="match status" value="1"/>
</dbReference>
<dbReference type="Gene3D" id="3.60.110.10">
    <property type="entry name" value="Carbon-nitrogen hydrolase"/>
    <property type="match status" value="1"/>
</dbReference>
<dbReference type="Pfam" id="PF00795">
    <property type="entry name" value="CN_hydrolase"/>
    <property type="match status" value="1"/>
</dbReference>
<dbReference type="SUPFAM" id="SSF56317">
    <property type="entry name" value="Carbon-nitrogen hydrolase"/>
    <property type="match status" value="1"/>
</dbReference>
<dbReference type="InterPro" id="IPR036526">
    <property type="entry name" value="C-N_Hydrolase_sf"/>
</dbReference>
<keyword evidence="8 9" id="KW-0012">Acyltransferase</keyword>
<protein>
    <recommendedName>
        <fullName evidence="9">Apolipoprotein N-acyltransferase</fullName>
        <shortName evidence="9">ALP N-acyltransferase</shortName>
        <ecNumber evidence="9">2.3.1.269</ecNumber>
    </recommendedName>
</protein>
<comment type="caution">
    <text evidence="11">The sequence shown here is derived from an EMBL/GenBank/DDBJ whole genome shotgun (WGS) entry which is preliminary data.</text>
</comment>
<feature type="transmembrane region" description="Helical" evidence="9">
    <location>
        <begin position="122"/>
        <end position="140"/>
    </location>
</feature>
<feature type="transmembrane region" description="Helical" evidence="9">
    <location>
        <begin position="194"/>
        <end position="214"/>
    </location>
</feature>
<feature type="transmembrane region" description="Helical" evidence="9">
    <location>
        <begin position="485"/>
        <end position="502"/>
    </location>
</feature>
<evidence type="ECO:0000256" key="5">
    <source>
        <dbReference type="ARBA" id="ARBA00022692"/>
    </source>
</evidence>
<dbReference type="InterPro" id="IPR004563">
    <property type="entry name" value="Apolipo_AcylTrfase"/>
</dbReference>
<dbReference type="GO" id="GO:0042158">
    <property type="term" value="P:lipoprotein biosynthetic process"/>
    <property type="evidence" value="ECO:0007669"/>
    <property type="project" value="UniProtKB-UniRule"/>
</dbReference>
<comment type="catalytic activity">
    <reaction evidence="9">
        <text>N-terminal S-1,2-diacyl-sn-glyceryl-L-cysteinyl-[lipoprotein] + a glycerophospholipid = N-acyl-S-1,2-diacyl-sn-glyceryl-L-cysteinyl-[lipoprotein] + a 2-acyl-sn-glycero-3-phospholipid + H(+)</text>
        <dbReference type="Rhea" id="RHEA:48228"/>
        <dbReference type="Rhea" id="RHEA-COMP:14681"/>
        <dbReference type="Rhea" id="RHEA-COMP:14684"/>
        <dbReference type="ChEBI" id="CHEBI:15378"/>
        <dbReference type="ChEBI" id="CHEBI:136912"/>
        <dbReference type="ChEBI" id="CHEBI:140656"/>
        <dbReference type="ChEBI" id="CHEBI:140657"/>
        <dbReference type="ChEBI" id="CHEBI:140660"/>
        <dbReference type="EC" id="2.3.1.269"/>
    </reaction>
</comment>
<evidence type="ECO:0000256" key="9">
    <source>
        <dbReference type="HAMAP-Rule" id="MF_01148"/>
    </source>
</evidence>
<evidence type="ECO:0000256" key="1">
    <source>
        <dbReference type="ARBA" id="ARBA00004651"/>
    </source>
</evidence>
<organism evidence="11 12">
    <name type="scientific">Sagittula marina</name>
    <dbReference type="NCBI Taxonomy" id="943940"/>
    <lineage>
        <taxon>Bacteria</taxon>
        <taxon>Pseudomonadati</taxon>
        <taxon>Pseudomonadota</taxon>
        <taxon>Alphaproteobacteria</taxon>
        <taxon>Rhodobacterales</taxon>
        <taxon>Roseobacteraceae</taxon>
        <taxon>Sagittula</taxon>
    </lineage>
</organism>
<name>A0A7W6DRN4_9RHOB</name>
<comment type="function">
    <text evidence="9">Catalyzes the phospholipid dependent N-acylation of the N-terminal cysteine of apolipoprotein, the last step in lipoprotein maturation.</text>
</comment>
<dbReference type="PROSITE" id="PS50263">
    <property type="entry name" value="CN_HYDROLASE"/>
    <property type="match status" value="1"/>
</dbReference>
<dbReference type="InterPro" id="IPR003010">
    <property type="entry name" value="C-N_Hydrolase"/>
</dbReference>
<evidence type="ECO:0000259" key="10">
    <source>
        <dbReference type="PROSITE" id="PS50263"/>
    </source>
</evidence>
<keyword evidence="3 9" id="KW-1003">Cell membrane</keyword>
<dbReference type="GO" id="GO:0005886">
    <property type="term" value="C:plasma membrane"/>
    <property type="evidence" value="ECO:0007669"/>
    <property type="project" value="UniProtKB-SubCell"/>
</dbReference>
<keyword evidence="4 9" id="KW-0808">Transferase</keyword>
<feature type="transmembrane region" description="Helical" evidence="9">
    <location>
        <begin position="160"/>
        <end position="182"/>
    </location>
</feature>
<evidence type="ECO:0000313" key="12">
    <source>
        <dbReference type="Proteomes" id="UP000541426"/>
    </source>
</evidence>
<dbReference type="GO" id="GO:0016410">
    <property type="term" value="F:N-acyltransferase activity"/>
    <property type="evidence" value="ECO:0007669"/>
    <property type="project" value="UniProtKB-UniRule"/>
</dbReference>
<comment type="pathway">
    <text evidence="9">Protein modification; lipoprotein biosynthesis (N-acyl transfer).</text>
</comment>
<dbReference type="EC" id="2.3.1.269" evidence="9"/>
<feature type="transmembrane region" description="Helical" evidence="9">
    <location>
        <begin position="35"/>
        <end position="52"/>
    </location>
</feature>
<dbReference type="Pfam" id="PF20154">
    <property type="entry name" value="LNT_N"/>
    <property type="match status" value="1"/>
</dbReference>
<dbReference type="EMBL" id="JACIEJ010000014">
    <property type="protein sequence ID" value="MBB3987970.1"/>
    <property type="molecule type" value="Genomic_DNA"/>
</dbReference>
<dbReference type="InterPro" id="IPR045378">
    <property type="entry name" value="LNT_N"/>
</dbReference>